<dbReference type="AlphaFoldDB" id="A0A0K2GEH7"/>
<dbReference type="InterPro" id="IPR013783">
    <property type="entry name" value="Ig-like_fold"/>
</dbReference>
<sequence>MRCRIQEQERGSVSHSIRQWMQKMSGTALVLAGLSLAMVPPEVGASVPRAALQPGQAPPGATVSLSGKGFGRFTSVYSNRVTFNGVPALVQRWEPDLIEVKVPFKATTGPVEIVAGKKKLPAGTFTVVRPQIDGITPPEAERGTRLHITGRHFGPTAGSRDPNTMFGVNDVIIGGVVARPRQWKDDRIEVEIPANATSGDVVVRLASSDPLPDGSCCAPVDYVVSNAVPLSLIPTVRVDPLSGPVGTKVVLFGQGFGASKGADDAVLIGGQATTVAQWKDDVIVVHVPLGAESGPLVLKSQGRERTVATFTVHVPKPTAITPVSAPIGTLLTIRGEHFGFYSESGSTPYNFMDFNTGENRVEIGGVPAVIYRWHDDRIDVWVPFSAKSGKVVVYRSANKPNPDGSCCTEKGVVAAEAGEFTLANPVIESYDPTSAGLDETVTIKGRGFGTFLKTAEHAQLDINQKAYKRRQDFEINEPDAGSTVLSNVSRTEVLFNGTAALVQSWSDHEIVVKVPRRNLYGIGRRGEFFDNLATGPLVVRRGSWDILPDGTCCTPKKWLTLEAGQFTIEAKGLPDRGYWDNNRPDASTNQ</sequence>
<dbReference type="InterPro" id="IPR002909">
    <property type="entry name" value="IPT_dom"/>
</dbReference>
<dbReference type="PANTHER" id="PTHR46769:SF2">
    <property type="entry name" value="FIBROCYSTIN-L ISOFORM 2 PRECURSOR-RELATED"/>
    <property type="match status" value="1"/>
</dbReference>
<accession>A0A0K2GEH7</accession>
<dbReference type="EMBL" id="CP011801">
    <property type="protein sequence ID" value="ALA59365.1"/>
    <property type="molecule type" value="Genomic_DNA"/>
</dbReference>
<gene>
    <name evidence="3" type="ORF">NITMOv2_2960</name>
</gene>
<dbReference type="SUPFAM" id="SSF81296">
    <property type="entry name" value="E set domains"/>
    <property type="match status" value="5"/>
</dbReference>
<dbReference type="Pfam" id="PF01833">
    <property type="entry name" value="TIG"/>
    <property type="match status" value="4"/>
</dbReference>
<dbReference type="Gene3D" id="2.60.40.10">
    <property type="entry name" value="Immunoglobulins"/>
    <property type="match status" value="5"/>
</dbReference>
<evidence type="ECO:0000313" key="3">
    <source>
        <dbReference type="EMBL" id="ALA59365.1"/>
    </source>
</evidence>
<proteinExistence type="predicted"/>
<dbReference type="PANTHER" id="PTHR46769">
    <property type="entry name" value="POLYCYSTIC KIDNEY AND HEPATIC DISEASE 1 (AUTOSOMAL RECESSIVE)-LIKE 1"/>
    <property type="match status" value="1"/>
</dbReference>
<reference evidence="3 4" key="1">
    <citation type="journal article" date="2015" name="Proc. Natl. Acad. Sci. U.S.A.">
        <title>Expanded metabolic versatility of ubiquitous nitrite-oxidizing bacteria from the genus Nitrospira.</title>
        <authorList>
            <person name="Koch H."/>
            <person name="Lucker S."/>
            <person name="Albertsen M."/>
            <person name="Kitzinger K."/>
            <person name="Herbold C."/>
            <person name="Spieck E."/>
            <person name="Nielsen P.H."/>
            <person name="Wagner M."/>
            <person name="Daims H."/>
        </authorList>
    </citation>
    <scope>NUCLEOTIDE SEQUENCE [LARGE SCALE GENOMIC DNA]</scope>
    <source>
        <strain evidence="3 4">NSP M-1</strain>
    </source>
</reference>
<dbReference type="OrthoDB" id="9761980at2"/>
<keyword evidence="1" id="KW-0732">Signal</keyword>
<dbReference type="CDD" id="cd00603">
    <property type="entry name" value="IPT_PCSR"/>
    <property type="match status" value="1"/>
</dbReference>
<evidence type="ECO:0000313" key="4">
    <source>
        <dbReference type="Proteomes" id="UP000069205"/>
    </source>
</evidence>
<organism evidence="3 4">
    <name type="scientific">Nitrospira moscoviensis</name>
    <dbReference type="NCBI Taxonomy" id="42253"/>
    <lineage>
        <taxon>Bacteria</taxon>
        <taxon>Pseudomonadati</taxon>
        <taxon>Nitrospirota</taxon>
        <taxon>Nitrospiria</taxon>
        <taxon>Nitrospirales</taxon>
        <taxon>Nitrospiraceae</taxon>
        <taxon>Nitrospira</taxon>
    </lineage>
</organism>
<feature type="domain" description="IPT/TIG" evidence="2">
    <location>
        <begin position="237"/>
        <end position="296"/>
    </location>
</feature>
<feature type="domain" description="IPT/TIG" evidence="2">
    <location>
        <begin position="425"/>
        <end position="516"/>
    </location>
</feature>
<dbReference type="Proteomes" id="UP000069205">
    <property type="component" value="Chromosome"/>
</dbReference>
<protein>
    <recommendedName>
        <fullName evidence="2">IPT/TIG domain-containing protein</fullName>
    </recommendedName>
</protein>
<dbReference type="InterPro" id="IPR052387">
    <property type="entry name" value="Fibrocystin"/>
</dbReference>
<keyword evidence="4" id="KW-1185">Reference proteome</keyword>
<name>A0A0K2GEH7_NITMO</name>
<feature type="domain" description="IPT/TIG" evidence="2">
    <location>
        <begin position="130"/>
        <end position="204"/>
    </location>
</feature>
<dbReference type="InterPro" id="IPR014756">
    <property type="entry name" value="Ig_E-set"/>
</dbReference>
<feature type="domain" description="IPT/TIG" evidence="2">
    <location>
        <begin position="315"/>
        <end position="383"/>
    </location>
</feature>
<dbReference type="STRING" id="42253.NITMOv2_2960"/>
<dbReference type="PATRIC" id="fig|42253.5.peg.2925"/>
<dbReference type="KEGG" id="nmv:NITMOv2_2960"/>
<evidence type="ECO:0000256" key="1">
    <source>
        <dbReference type="ARBA" id="ARBA00022729"/>
    </source>
</evidence>
<evidence type="ECO:0000259" key="2">
    <source>
        <dbReference type="Pfam" id="PF01833"/>
    </source>
</evidence>